<keyword evidence="2" id="KW-0503">Monooxygenase</keyword>
<dbReference type="PROSITE" id="PS00086">
    <property type="entry name" value="CYTOCHROME_P450"/>
    <property type="match status" value="1"/>
</dbReference>
<dbReference type="InterPro" id="IPR001128">
    <property type="entry name" value="Cyt_P450"/>
</dbReference>
<dbReference type="InterPro" id="IPR002397">
    <property type="entry name" value="Cyt_P450_B"/>
</dbReference>
<dbReference type="SUPFAM" id="SSF48264">
    <property type="entry name" value="Cytochrome P450"/>
    <property type="match status" value="1"/>
</dbReference>
<organism evidence="4 5">
    <name type="scientific">Streptomyces hebeiensis</name>
    <dbReference type="NCBI Taxonomy" id="229486"/>
    <lineage>
        <taxon>Bacteria</taxon>
        <taxon>Bacillati</taxon>
        <taxon>Actinomycetota</taxon>
        <taxon>Actinomycetes</taxon>
        <taxon>Kitasatosporales</taxon>
        <taxon>Streptomycetaceae</taxon>
        <taxon>Streptomyces</taxon>
    </lineage>
</organism>
<evidence type="ECO:0000256" key="3">
    <source>
        <dbReference type="SAM" id="MobiDB-lite"/>
    </source>
</evidence>
<proteinExistence type="inferred from homology"/>
<name>A0ABN1UG27_9ACTN</name>
<dbReference type="RefSeq" id="WP_344268198.1">
    <property type="nucleotide sequence ID" value="NZ_BAAAKV010000001.1"/>
</dbReference>
<feature type="compositionally biased region" description="Pro residues" evidence="3">
    <location>
        <begin position="1"/>
        <end position="11"/>
    </location>
</feature>
<gene>
    <name evidence="4" type="ORF">GCM10009654_00170</name>
</gene>
<dbReference type="EMBL" id="BAAAKV010000001">
    <property type="protein sequence ID" value="GAA1148982.1"/>
    <property type="molecule type" value="Genomic_DNA"/>
</dbReference>
<evidence type="ECO:0000256" key="1">
    <source>
        <dbReference type="ARBA" id="ARBA00010617"/>
    </source>
</evidence>
<keyword evidence="2" id="KW-0560">Oxidoreductase</keyword>
<accession>A0ABN1UG27</accession>
<dbReference type="PANTHER" id="PTHR46696">
    <property type="entry name" value="P450, PUTATIVE (EUROFUNG)-RELATED"/>
    <property type="match status" value="1"/>
</dbReference>
<comment type="caution">
    <text evidence="4">The sequence shown here is derived from an EMBL/GenBank/DDBJ whole genome shotgun (WGS) entry which is preliminary data.</text>
</comment>
<keyword evidence="2" id="KW-0349">Heme</keyword>
<dbReference type="InterPro" id="IPR036396">
    <property type="entry name" value="Cyt_P450_sf"/>
</dbReference>
<dbReference type="Pfam" id="PF00067">
    <property type="entry name" value="p450"/>
    <property type="match status" value="1"/>
</dbReference>
<feature type="region of interest" description="Disordered" evidence="3">
    <location>
        <begin position="1"/>
        <end position="54"/>
    </location>
</feature>
<evidence type="ECO:0000313" key="5">
    <source>
        <dbReference type="Proteomes" id="UP001501371"/>
    </source>
</evidence>
<comment type="similarity">
    <text evidence="1 2">Belongs to the cytochrome P450 family.</text>
</comment>
<keyword evidence="2" id="KW-0408">Iron</keyword>
<dbReference type="PANTHER" id="PTHR46696:SF1">
    <property type="entry name" value="CYTOCHROME P450 YJIB-RELATED"/>
    <property type="match status" value="1"/>
</dbReference>
<dbReference type="PRINTS" id="PR00359">
    <property type="entry name" value="BP450"/>
</dbReference>
<evidence type="ECO:0000256" key="2">
    <source>
        <dbReference type="RuleBase" id="RU000461"/>
    </source>
</evidence>
<dbReference type="Proteomes" id="UP001501371">
    <property type="component" value="Unassembled WGS sequence"/>
</dbReference>
<dbReference type="Gene3D" id="1.10.630.10">
    <property type="entry name" value="Cytochrome P450"/>
    <property type="match status" value="1"/>
</dbReference>
<feature type="compositionally biased region" description="Polar residues" evidence="3">
    <location>
        <begin position="16"/>
        <end position="28"/>
    </location>
</feature>
<keyword evidence="5" id="KW-1185">Reference proteome</keyword>
<dbReference type="PRINTS" id="PR00385">
    <property type="entry name" value="P450"/>
</dbReference>
<dbReference type="CDD" id="cd11031">
    <property type="entry name" value="Cyp158A-like"/>
    <property type="match status" value="1"/>
</dbReference>
<dbReference type="InterPro" id="IPR017972">
    <property type="entry name" value="Cyt_P450_CS"/>
</dbReference>
<reference evidence="4 5" key="1">
    <citation type="journal article" date="2019" name="Int. J. Syst. Evol. Microbiol.">
        <title>The Global Catalogue of Microorganisms (GCM) 10K type strain sequencing project: providing services to taxonomists for standard genome sequencing and annotation.</title>
        <authorList>
            <consortium name="The Broad Institute Genomics Platform"/>
            <consortium name="The Broad Institute Genome Sequencing Center for Infectious Disease"/>
            <person name="Wu L."/>
            <person name="Ma J."/>
        </authorList>
    </citation>
    <scope>NUCLEOTIDE SEQUENCE [LARGE SCALE GENOMIC DNA]</scope>
    <source>
        <strain evidence="4 5">JCM 12696</strain>
    </source>
</reference>
<keyword evidence="2" id="KW-0479">Metal-binding</keyword>
<protein>
    <submittedName>
        <fullName evidence="4">Cytochrome P450</fullName>
    </submittedName>
</protein>
<evidence type="ECO:0000313" key="4">
    <source>
        <dbReference type="EMBL" id="GAA1148982.1"/>
    </source>
</evidence>
<sequence>MTSPPSVPSPPDSACATPSASASITRSAPITPGAPVASSTPLDHPVPPPGTMGPPVEFTWLREHCPVTRVRTPQGVPAWYVTRYEDVRDLIGDRRLIRPTIEQWPSRPDGDGAGEPGLTTMMELEGPEHMALRRALSEWFSPRAVRGLLPAMRATADELLEGFAAGGRPGDLVAGFVEPFPLLVMCDLVGIPRQDAGYFLPLADVALGALITLEEGRAASGRLRAYIESVIDAKRRSPADDILSDLVAAHERGELTEESVRGFGLSMLVAGYRTSTMFLANAVVSLLADPARYARLRDEPGLMPTAVEELLRHTPVQNGVVVLLATEDIRLRGQTIRAGDAVLPVHAAANRDATVFPDADRLDLDRADNPHLTFGRGPHNCIGSHLARAQMTVGLAALLGRFPGLRAAHGQEPAWDDASPAKSPLTLPVEW</sequence>